<feature type="transmembrane region" description="Helical" evidence="2">
    <location>
        <begin position="422"/>
        <end position="443"/>
    </location>
</feature>
<keyword evidence="5" id="KW-1185">Reference proteome</keyword>
<evidence type="ECO:0000256" key="1">
    <source>
        <dbReference type="SAM" id="Coils"/>
    </source>
</evidence>
<proteinExistence type="predicted"/>
<feature type="transmembrane region" description="Helical" evidence="2">
    <location>
        <begin position="449"/>
        <end position="466"/>
    </location>
</feature>
<keyword evidence="2" id="KW-0472">Membrane</keyword>
<dbReference type="InterPro" id="IPR038734">
    <property type="entry name" value="YhaN_AAA"/>
</dbReference>
<dbReference type="PANTHER" id="PTHR41259">
    <property type="entry name" value="DOUBLE-STRAND BREAK REPAIR RAD50 ATPASE, PUTATIVE-RELATED"/>
    <property type="match status" value="1"/>
</dbReference>
<gene>
    <name evidence="4" type="ORF">NSPWAT_0525</name>
</gene>
<feature type="coiled-coil region" evidence="1">
    <location>
        <begin position="690"/>
        <end position="717"/>
    </location>
</feature>
<dbReference type="SUPFAM" id="SSF52540">
    <property type="entry name" value="P-loop containing nucleoside triphosphate hydrolases"/>
    <property type="match status" value="1"/>
</dbReference>
<feature type="domain" description="YhaN AAA" evidence="3">
    <location>
        <begin position="1"/>
        <end position="203"/>
    </location>
</feature>
<feature type="coiled-coil region" evidence="1">
    <location>
        <begin position="594"/>
        <end position="628"/>
    </location>
</feature>
<organism evidence="4 5">
    <name type="scientific">Nitrospina watsonii</name>
    <dbReference type="NCBI Taxonomy" id="1323948"/>
    <lineage>
        <taxon>Bacteria</taxon>
        <taxon>Pseudomonadati</taxon>
        <taxon>Nitrospinota/Tectimicrobiota group</taxon>
        <taxon>Nitrospinota</taxon>
        <taxon>Nitrospinia</taxon>
        <taxon>Nitrospinales</taxon>
        <taxon>Nitrospinaceae</taxon>
        <taxon>Nitrospina</taxon>
    </lineage>
</organism>
<dbReference type="EMBL" id="OX336137">
    <property type="protein sequence ID" value="CAI2717384.1"/>
    <property type="molecule type" value="Genomic_DNA"/>
</dbReference>
<feature type="coiled-coil region" evidence="1">
    <location>
        <begin position="526"/>
        <end position="563"/>
    </location>
</feature>
<dbReference type="RefSeq" id="WP_282010327.1">
    <property type="nucleotide sequence ID" value="NZ_OX336137.1"/>
</dbReference>
<evidence type="ECO:0000313" key="5">
    <source>
        <dbReference type="Proteomes" id="UP001157733"/>
    </source>
</evidence>
<evidence type="ECO:0000313" key="4">
    <source>
        <dbReference type="EMBL" id="CAI2717384.1"/>
    </source>
</evidence>
<name>A0ABN8VZM7_9BACT</name>
<accession>A0ABN8VZM7</accession>
<reference evidence="4 5" key="1">
    <citation type="submission" date="2022-09" db="EMBL/GenBank/DDBJ databases">
        <authorList>
            <person name="Kop L."/>
        </authorList>
    </citation>
    <scope>NUCLEOTIDE SEQUENCE [LARGE SCALE GENOMIC DNA]</scope>
    <source>
        <strain evidence="4 5">347</strain>
    </source>
</reference>
<dbReference type="InterPro" id="IPR027417">
    <property type="entry name" value="P-loop_NTPase"/>
</dbReference>
<dbReference type="Gene3D" id="3.40.50.300">
    <property type="entry name" value="P-loop containing nucleotide triphosphate hydrolases"/>
    <property type="match status" value="2"/>
</dbReference>
<sequence>MQLRELHIKRFGAFKDQSVAGLRPGLNLLYGENEAGKTTLLQFVRWVLFGEGAMFADHYAPEDGGKQEGSLECESVSGEAVTIQRSVQSKQKTQVRVATPSRTVENQQNLNPFLGYIPAALYKNVYAFTIEELQQLDFVKDDEVKQRIVGAGLGLGAVSLSGIRKSLNDRREALFKVRGRTQTLNALTTEIREKEAQLKTMQAELVQYDALHAEIESLMQRRDALKEPLAAANRQAQRLNTLLELFPKFVEWEGLEEALQKRDGVPDLAEAVIVEFHGLRTDWESLKKQCEEKEQTLVRLQAECDGIQVNTALLQREAEAVTLNQSSESVRNVVKELDGVQSECREKTESLQRQLMEIGPEWDEAALRTFREGEACKQHARKVQEGMTDAAQKVSTAHSTLDDYRERKARNQAEQGPVPPEFLWMAMGVAVLSVAAGIAAWVAGFMLGALFGIAGLVLAGVAAWRVRRRAPTGDAVDSLEQHYRAEVAQAESAQKQLHDAWQRWLTERGFHAALDPVDFIVLMGTVKNLQETLREIGKLKQRIERMQDELSRARERVAKLAATLPDFQVNEDVRINIELLGKQYDAHRRAHDAWEQKQASLQEHRKQFDHLEQRRQEKRQALNDLLLKIGVKDENEFLDRVEVCKQVQKLKDKIDSVRSIIESRVGRGDAFDAFIVEVKGTDPDRIQADLTEVQGRANELEKRMQEIDQKLGGCQQEQKRLANNDALFEAQSQLEMRRHRLDRAGRDWAVATLALTVLDQSLEAYQKTHQPAVYRAASEWFKVITGGAYASVDYKMETDTVDVRAASGEIKRVEHLSRGTREQLYLALRLALIQEYEKDSEPLPVLMDDVWVNFDDARRDRFVAVLAEFAKTRQVVVLSCHAASRQLCRQHGAHEVSLPTP</sequence>
<feature type="coiled-coil region" evidence="1">
    <location>
        <begin position="283"/>
        <end position="310"/>
    </location>
</feature>
<evidence type="ECO:0000256" key="2">
    <source>
        <dbReference type="SAM" id="Phobius"/>
    </source>
</evidence>
<keyword evidence="2" id="KW-1133">Transmembrane helix</keyword>
<evidence type="ECO:0000259" key="3">
    <source>
        <dbReference type="Pfam" id="PF13514"/>
    </source>
</evidence>
<dbReference type="Proteomes" id="UP001157733">
    <property type="component" value="Chromosome"/>
</dbReference>
<feature type="coiled-coil region" evidence="1">
    <location>
        <begin position="184"/>
        <end position="211"/>
    </location>
</feature>
<protein>
    <submittedName>
        <fullName evidence="4">AAA_27 domain-containing protein</fullName>
    </submittedName>
</protein>
<dbReference type="PANTHER" id="PTHR41259:SF1">
    <property type="entry name" value="DOUBLE-STRAND BREAK REPAIR RAD50 ATPASE, PUTATIVE-RELATED"/>
    <property type="match status" value="1"/>
</dbReference>
<keyword evidence="2" id="KW-0812">Transmembrane</keyword>
<keyword evidence="1" id="KW-0175">Coiled coil</keyword>
<dbReference type="Pfam" id="PF13514">
    <property type="entry name" value="AAA_27"/>
    <property type="match status" value="1"/>
</dbReference>